<dbReference type="EMBL" id="MBQD01000027">
    <property type="protein sequence ID" value="OCL30859.1"/>
    <property type="molecule type" value="Genomic_DNA"/>
</dbReference>
<dbReference type="InterPro" id="IPR006054">
    <property type="entry name" value="DnaQ"/>
</dbReference>
<evidence type="ECO:0000256" key="3">
    <source>
        <dbReference type="ARBA" id="ARBA00022839"/>
    </source>
</evidence>
<accession>A0A1C0AGN0</accession>
<comment type="caution">
    <text evidence="5">The sequence shown here is derived from an EMBL/GenBank/DDBJ whole genome shotgun (WGS) entry which is preliminary data.</text>
</comment>
<sequence length="412" mass="44079">MAGYTVIDFETTGLSPRYGDRIVEIGVVKVSHEGEVYDAWSTLVNPQRDVGASRIHGITAKDVLTAPTFDDVAPALLDAVAGRIVAAHNASFDMRFLAAELERVGYVVGERTPPSVCTMRWSGAFLPGSSRRLRDCCASAGIEIVGEHSALADAFATAQLLASYLDRCGGRPMWGDEISAARAFRWPAPRPAAHTLTYKVRADRQPERADGWLDRIVARMPRSADSRVDSYLAVLEMAMLDGYLSLHEQDQLVEAAQSSVLSRPQVLALHAEYLHAMAAVALEDGILTADERSELDRAAACLGLAQHDVDDALAGAAGDDGADGLVISGISLTVGDRVTFTGEMRMERSVWEARARAVGLQPAGLARSTKLLVAADPDSLSGKASKARSYGVPIVDEAAFAKLMDRLEASAD</sequence>
<evidence type="ECO:0000256" key="1">
    <source>
        <dbReference type="ARBA" id="ARBA00022722"/>
    </source>
</evidence>
<dbReference type="InterPro" id="IPR013520">
    <property type="entry name" value="Ribonucl_H"/>
</dbReference>
<dbReference type="GO" id="GO:0005829">
    <property type="term" value="C:cytosol"/>
    <property type="evidence" value="ECO:0007669"/>
    <property type="project" value="TreeGrafter"/>
</dbReference>
<dbReference type="Gene3D" id="3.40.50.10190">
    <property type="entry name" value="BRCT domain"/>
    <property type="match status" value="1"/>
</dbReference>
<proteinExistence type="predicted"/>
<dbReference type="GO" id="GO:0003887">
    <property type="term" value="F:DNA-directed DNA polymerase activity"/>
    <property type="evidence" value="ECO:0007669"/>
    <property type="project" value="InterPro"/>
</dbReference>
<dbReference type="FunFam" id="3.30.420.10:FF:000045">
    <property type="entry name" value="3'-5' exonuclease DinG"/>
    <property type="match status" value="1"/>
</dbReference>
<dbReference type="Proteomes" id="UP000093501">
    <property type="component" value="Unassembled WGS sequence"/>
</dbReference>
<dbReference type="SMART" id="SM00479">
    <property type="entry name" value="EXOIII"/>
    <property type="match status" value="1"/>
</dbReference>
<dbReference type="InterPro" id="IPR036420">
    <property type="entry name" value="BRCT_dom_sf"/>
</dbReference>
<dbReference type="InterPro" id="IPR012337">
    <property type="entry name" value="RNaseH-like_sf"/>
</dbReference>
<keyword evidence="3" id="KW-0269">Exonuclease</keyword>
<dbReference type="PANTHER" id="PTHR30231">
    <property type="entry name" value="DNA POLYMERASE III SUBUNIT EPSILON"/>
    <property type="match status" value="1"/>
</dbReference>
<dbReference type="SUPFAM" id="SSF53098">
    <property type="entry name" value="Ribonuclease H-like"/>
    <property type="match status" value="1"/>
</dbReference>
<dbReference type="InterPro" id="IPR036397">
    <property type="entry name" value="RNaseH_sf"/>
</dbReference>
<evidence type="ECO:0000313" key="5">
    <source>
        <dbReference type="EMBL" id="OCL30859.1"/>
    </source>
</evidence>
<dbReference type="GO" id="GO:0006260">
    <property type="term" value="P:DNA replication"/>
    <property type="evidence" value="ECO:0007669"/>
    <property type="project" value="InterPro"/>
</dbReference>
<evidence type="ECO:0000259" key="4">
    <source>
        <dbReference type="SMART" id="SM00479"/>
    </source>
</evidence>
<dbReference type="AlphaFoldDB" id="A0A1C0AGN0"/>
<reference evidence="6" key="1">
    <citation type="submission" date="2016-07" db="EMBL/GenBank/DDBJ databases">
        <authorList>
            <person name="Florea S."/>
            <person name="Webb J.S."/>
            <person name="Jaromczyk J."/>
            <person name="Schardl C.L."/>
        </authorList>
    </citation>
    <scope>NUCLEOTIDE SEQUENCE [LARGE SCALE GENOMIC DNA]</scope>
    <source>
        <strain evidence="6">IPBSL-7</strain>
    </source>
</reference>
<dbReference type="PANTHER" id="PTHR30231:SF4">
    <property type="entry name" value="PROTEIN NEN2"/>
    <property type="match status" value="1"/>
</dbReference>
<organism evidence="5 6">
    <name type="scientific">Tessaracoccus lapidicaptus</name>
    <dbReference type="NCBI Taxonomy" id="1427523"/>
    <lineage>
        <taxon>Bacteria</taxon>
        <taxon>Bacillati</taxon>
        <taxon>Actinomycetota</taxon>
        <taxon>Actinomycetes</taxon>
        <taxon>Propionibacteriales</taxon>
        <taxon>Propionibacteriaceae</taxon>
        <taxon>Tessaracoccus</taxon>
    </lineage>
</organism>
<dbReference type="GO" id="GO:0008408">
    <property type="term" value="F:3'-5' exonuclease activity"/>
    <property type="evidence" value="ECO:0007669"/>
    <property type="project" value="TreeGrafter"/>
</dbReference>
<gene>
    <name evidence="5" type="ORF">BCR15_10305</name>
</gene>
<keyword evidence="1" id="KW-0540">Nuclease</keyword>
<dbReference type="RefSeq" id="WP_068752783.1">
    <property type="nucleotide sequence ID" value="NZ_MBQD01000027.1"/>
</dbReference>
<dbReference type="SUPFAM" id="SSF52113">
    <property type="entry name" value="BRCT domain"/>
    <property type="match status" value="1"/>
</dbReference>
<protein>
    <recommendedName>
        <fullName evidence="4">Exonuclease domain-containing protein</fullName>
    </recommendedName>
</protein>
<dbReference type="Pfam" id="PF00929">
    <property type="entry name" value="RNase_T"/>
    <property type="match status" value="1"/>
</dbReference>
<dbReference type="CDD" id="cd06127">
    <property type="entry name" value="DEDDh"/>
    <property type="match status" value="1"/>
</dbReference>
<keyword evidence="2" id="KW-0378">Hydrolase</keyword>
<dbReference type="Gene3D" id="3.30.420.10">
    <property type="entry name" value="Ribonuclease H-like superfamily/Ribonuclease H"/>
    <property type="match status" value="1"/>
</dbReference>
<keyword evidence="6" id="KW-1185">Reference proteome</keyword>
<name>A0A1C0AGN0_9ACTN</name>
<dbReference type="NCBIfam" id="TIGR00573">
    <property type="entry name" value="dnaq"/>
    <property type="match status" value="1"/>
</dbReference>
<dbReference type="GO" id="GO:0003677">
    <property type="term" value="F:DNA binding"/>
    <property type="evidence" value="ECO:0007669"/>
    <property type="project" value="InterPro"/>
</dbReference>
<feature type="domain" description="Exonuclease" evidence="4">
    <location>
        <begin position="3"/>
        <end position="170"/>
    </location>
</feature>
<evidence type="ECO:0000256" key="2">
    <source>
        <dbReference type="ARBA" id="ARBA00022801"/>
    </source>
</evidence>
<evidence type="ECO:0000313" key="6">
    <source>
        <dbReference type="Proteomes" id="UP000093501"/>
    </source>
</evidence>